<accession>A0AAV7W228</accession>
<name>A0AAV7W228_PLEWA</name>
<keyword evidence="3" id="KW-1185">Reference proteome</keyword>
<evidence type="ECO:0000313" key="2">
    <source>
        <dbReference type="EMBL" id="KAJ1206922.1"/>
    </source>
</evidence>
<feature type="region of interest" description="Disordered" evidence="1">
    <location>
        <begin position="59"/>
        <end position="79"/>
    </location>
</feature>
<dbReference type="AlphaFoldDB" id="A0AAV7W228"/>
<protein>
    <submittedName>
        <fullName evidence="2">Uncharacterized protein</fullName>
    </submittedName>
</protein>
<dbReference type="Proteomes" id="UP001066276">
    <property type="component" value="Chromosome 1_2"/>
</dbReference>
<dbReference type="EMBL" id="JANPWB010000002">
    <property type="protein sequence ID" value="KAJ1206922.1"/>
    <property type="molecule type" value="Genomic_DNA"/>
</dbReference>
<sequence length="79" mass="8450">MNGLPVGRTPAHTQCAVSQAHAHQTLLQILVSLRPAEGQALSAHPGEDPRIPQLLRPVGTNHGLVQPQTLNLGEWPGRL</sequence>
<comment type="caution">
    <text evidence="2">The sequence shown here is derived from an EMBL/GenBank/DDBJ whole genome shotgun (WGS) entry which is preliminary data.</text>
</comment>
<evidence type="ECO:0000313" key="3">
    <source>
        <dbReference type="Proteomes" id="UP001066276"/>
    </source>
</evidence>
<reference evidence="2" key="1">
    <citation type="journal article" date="2022" name="bioRxiv">
        <title>Sequencing and chromosome-scale assembly of the giantPleurodeles waltlgenome.</title>
        <authorList>
            <person name="Brown T."/>
            <person name="Elewa A."/>
            <person name="Iarovenko S."/>
            <person name="Subramanian E."/>
            <person name="Araus A.J."/>
            <person name="Petzold A."/>
            <person name="Susuki M."/>
            <person name="Suzuki K.-i.T."/>
            <person name="Hayashi T."/>
            <person name="Toyoda A."/>
            <person name="Oliveira C."/>
            <person name="Osipova E."/>
            <person name="Leigh N.D."/>
            <person name="Simon A."/>
            <person name="Yun M.H."/>
        </authorList>
    </citation>
    <scope>NUCLEOTIDE SEQUENCE</scope>
    <source>
        <strain evidence="2">20211129_DDA</strain>
        <tissue evidence="2">Liver</tissue>
    </source>
</reference>
<proteinExistence type="predicted"/>
<organism evidence="2 3">
    <name type="scientific">Pleurodeles waltl</name>
    <name type="common">Iberian ribbed newt</name>
    <dbReference type="NCBI Taxonomy" id="8319"/>
    <lineage>
        <taxon>Eukaryota</taxon>
        <taxon>Metazoa</taxon>
        <taxon>Chordata</taxon>
        <taxon>Craniata</taxon>
        <taxon>Vertebrata</taxon>
        <taxon>Euteleostomi</taxon>
        <taxon>Amphibia</taxon>
        <taxon>Batrachia</taxon>
        <taxon>Caudata</taxon>
        <taxon>Salamandroidea</taxon>
        <taxon>Salamandridae</taxon>
        <taxon>Pleurodelinae</taxon>
        <taxon>Pleurodeles</taxon>
    </lineage>
</organism>
<gene>
    <name evidence="2" type="ORF">NDU88_002315</name>
</gene>
<evidence type="ECO:0000256" key="1">
    <source>
        <dbReference type="SAM" id="MobiDB-lite"/>
    </source>
</evidence>